<accession>A0AAN7SNM4</accession>
<evidence type="ECO:0000256" key="2">
    <source>
        <dbReference type="ARBA" id="ARBA00022846"/>
    </source>
</evidence>
<dbReference type="InterPro" id="IPR047844">
    <property type="entry name" value="ROP_DD"/>
</dbReference>
<sequence>MCDCSDLYCSQQINIPPTFPYLLRQYAKAAIRTQPTDLLRWSTAYFRCLSLNLPPPVKPRLEYPIPKAYFGLTPGWLKALMCQLSNNLTVPFQVLWDRWIGACMQHEHLINLLVLSGFKDPYAIPWLEFVGICAGHLTDNLTNTMILFCEIITEEPEGGSAMVPLEIFLTVYKLLANIDASNPQTLLNLYFTDALLALFRQPSVVESKESTVVLEEEIVEEEVVAEEEKVVEVDLGPAEDLVGVVISCPDIAVDNYKTEEDFLSEAAQPVTDYESPAIPPEVLALENVDLEKEMKDKGQDVMSTELGDSVETLIEELKNEPGEEEEMLVEDDYELQQLKEILEMQPELKQVDSDVLESDVTETKLDEIETEKGEEEPAYVYIDTVFGIGAKVPDEMIEAVFEYMKECSKVQKGMVMPRNIRHFNCPPLEVLPL</sequence>
<dbReference type="SUPFAM" id="SSF47391">
    <property type="entry name" value="Dimerization-anchoring domain of cAMP-dependent PK regulatory subunit"/>
    <property type="match status" value="1"/>
</dbReference>
<keyword evidence="3" id="KW-0969">Cilium</keyword>
<proteinExistence type="inferred from homology"/>
<dbReference type="EMBL" id="JARPUR010000004">
    <property type="protein sequence ID" value="KAK4878653.1"/>
    <property type="molecule type" value="Genomic_DNA"/>
</dbReference>
<dbReference type="Gene3D" id="1.20.890.10">
    <property type="entry name" value="cAMP-dependent protein kinase regulatory subunit, dimerization-anchoring domain"/>
    <property type="match status" value="1"/>
</dbReference>
<keyword evidence="2" id="KW-0282">Flagellum</keyword>
<keyword evidence="4" id="KW-0966">Cell projection</keyword>
<name>A0AAN7SNM4_9COLE</name>
<dbReference type="CDD" id="cd23019">
    <property type="entry name" value="DD_ROP"/>
    <property type="match status" value="1"/>
</dbReference>
<dbReference type="Proteomes" id="UP001353858">
    <property type="component" value="Unassembled WGS sequence"/>
</dbReference>
<evidence type="ECO:0000313" key="6">
    <source>
        <dbReference type="EMBL" id="KAK4878653.1"/>
    </source>
</evidence>
<comment type="similarity">
    <text evidence="5">Belongs to the ropporin family.</text>
</comment>
<evidence type="ECO:0000256" key="4">
    <source>
        <dbReference type="ARBA" id="ARBA00023273"/>
    </source>
</evidence>
<comment type="caution">
    <text evidence="6">The sequence shown here is derived from an EMBL/GenBank/DDBJ whole genome shotgun (WGS) entry which is preliminary data.</text>
</comment>
<evidence type="ECO:0000256" key="1">
    <source>
        <dbReference type="ARBA" id="ARBA00004230"/>
    </source>
</evidence>
<gene>
    <name evidence="6" type="ORF">RN001_011159</name>
</gene>
<dbReference type="PANTHER" id="PTHR14952:SF9">
    <property type="entry name" value="EF-HAND DOMAIN-CONTAINING PROTEIN"/>
    <property type="match status" value="1"/>
</dbReference>
<dbReference type="AlphaFoldDB" id="A0AAN7SNM4"/>
<organism evidence="6 7">
    <name type="scientific">Aquatica leii</name>
    <dbReference type="NCBI Taxonomy" id="1421715"/>
    <lineage>
        <taxon>Eukaryota</taxon>
        <taxon>Metazoa</taxon>
        <taxon>Ecdysozoa</taxon>
        <taxon>Arthropoda</taxon>
        <taxon>Hexapoda</taxon>
        <taxon>Insecta</taxon>
        <taxon>Pterygota</taxon>
        <taxon>Neoptera</taxon>
        <taxon>Endopterygota</taxon>
        <taxon>Coleoptera</taxon>
        <taxon>Polyphaga</taxon>
        <taxon>Elateriformia</taxon>
        <taxon>Elateroidea</taxon>
        <taxon>Lampyridae</taxon>
        <taxon>Luciolinae</taxon>
        <taxon>Aquatica</taxon>
    </lineage>
</organism>
<protein>
    <submittedName>
        <fullName evidence="6">Uncharacterized protein</fullName>
    </submittedName>
</protein>
<reference evidence="7" key="1">
    <citation type="submission" date="2023-01" db="EMBL/GenBank/DDBJ databases">
        <title>Key to firefly adult light organ development and bioluminescence: homeobox transcription factors regulate luciferase expression and transportation to peroxisome.</title>
        <authorList>
            <person name="Fu X."/>
        </authorList>
    </citation>
    <scope>NUCLEOTIDE SEQUENCE [LARGE SCALE GENOMIC DNA]</scope>
</reference>
<evidence type="ECO:0000256" key="5">
    <source>
        <dbReference type="ARBA" id="ARBA00035651"/>
    </source>
</evidence>
<dbReference type="PANTHER" id="PTHR14952">
    <property type="entry name" value="ROPPORIN-1-LIKE PROTEIN"/>
    <property type="match status" value="1"/>
</dbReference>
<dbReference type="GO" id="GO:0031514">
    <property type="term" value="C:motile cilium"/>
    <property type="evidence" value="ECO:0007669"/>
    <property type="project" value="UniProtKB-SubCell"/>
</dbReference>
<evidence type="ECO:0000313" key="7">
    <source>
        <dbReference type="Proteomes" id="UP001353858"/>
    </source>
</evidence>
<comment type="subcellular location">
    <subcellularLocation>
        <location evidence="1">Cell projection</location>
        <location evidence="1">Cilium</location>
        <location evidence="1">Flagellum</location>
    </subcellularLocation>
</comment>
<evidence type="ECO:0000256" key="3">
    <source>
        <dbReference type="ARBA" id="ARBA00023069"/>
    </source>
</evidence>
<keyword evidence="7" id="KW-1185">Reference proteome</keyword>